<evidence type="ECO:0008006" key="3">
    <source>
        <dbReference type="Google" id="ProtNLM"/>
    </source>
</evidence>
<accession>A0A133VF67</accession>
<name>A0A133VF67_9EURY</name>
<reference evidence="1 2" key="1">
    <citation type="journal article" date="2016" name="Sci. Rep.">
        <title>Metabolic traits of an uncultured archaeal lineage -MSBL1- from brine pools of the Red Sea.</title>
        <authorList>
            <person name="Mwirichia R."/>
            <person name="Alam I."/>
            <person name="Rashid M."/>
            <person name="Vinu M."/>
            <person name="Ba-Alawi W."/>
            <person name="Anthony Kamau A."/>
            <person name="Kamanda Ngugi D."/>
            <person name="Goker M."/>
            <person name="Klenk H.P."/>
            <person name="Bajic V."/>
            <person name="Stingl U."/>
        </authorList>
    </citation>
    <scope>NUCLEOTIDE SEQUENCE [LARGE SCALE GENOMIC DNA]</scope>
    <source>
        <strain evidence="1">SCGC-AAA382A03</strain>
    </source>
</reference>
<evidence type="ECO:0000313" key="2">
    <source>
        <dbReference type="Proteomes" id="UP000070549"/>
    </source>
</evidence>
<keyword evidence="2" id="KW-1185">Reference proteome</keyword>
<dbReference type="EMBL" id="LHYC01000035">
    <property type="protein sequence ID" value="KXB05086.1"/>
    <property type="molecule type" value="Genomic_DNA"/>
</dbReference>
<gene>
    <name evidence="1" type="ORF">AKJ49_01420</name>
</gene>
<comment type="caution">
    <text evidence="1">The sequence shown here is derived from an EMBL/GenBank/DDBJ whole genome shotgun (WGS) entry which is preliminary data.</text>
</comment>
<sequence>MERREATEQQLRKDHELLRKRLPDLLFKVLKNPELEDELDHELVFRPDMKTAKCSRCAAEIHFGADNSKMENLRVARKTLVHEAIHAVGVNHNGRMRSLNFYSQLFRDLFTDKIMEKLGWEPPSEKETRRRSRKKGKQDYKYVAYCPECGNEWYRKRRSKLIKHPGRYQCGECGSRLESRELEEKE</sequence>
<proteinExistence type="predicted"/>
<organism evidence="1 2">
    <name type="scientific">candidate division MSBL1 archaeon SCGC-AAA382A03</name>
    <dbReference type="NCBI Taxonomy" id="1698278"/>
    <lineage>
        <taxon>Archaea</taxon>
        <taxon>Methanobacteriati</taxon>
        <taxon>Methanobacteriota</taxon>
        <taxon>candidate division MSBL1</taxon>
    </lineage>
</organism>
<dbReference type="Proteomes" id="UP000070549">
    <property type="component" value="Unassembled WGS sequence"/>
</dbReference>
<evidence type="ECO:0000313" key="1">
    <source>
        <dbReference type="EMBL" id="KXB05086.1"/>
    </source>
</evidence>
<protein>
    <recommendedName>
        <fullName evidence="3">SprT-like domain-containing protein</fullName>
    </recommendedName>
</protein>
<dbReference type="AlphaFoldDB" id="A0A133VF67"/>